<protein>
    <recommendedName>
        <fullName evidence="3">Zinc ribbon domain-containing protein</fullName>
    </recommendedName>
</protein>
<accession>A0A7D5LAX1</accession>
<dbReference type="Gene3D" id="2.20.28.30">
    <property type="entry name" value="RNA polymerase ii, chain L"/>
    <property type="match status" value="1"/>
</dbReference>
<name>A0A7D5LAX1_9EURY</name>
<dbReference type="AlphaFoldDB" id="A0A7D5LAX1"/>
<dbReference type="Proteomes" id="UP000509626">
    <property type="component" value="Chromosome"/>
</dbReference>
<evidence type="ECO:0008006" key="3">
    <source>
        <dbReference type="Google" id="ProtNLM"/>
    </source>
</evidence>
<evidence type="ECO:0000313" key="1">
    <source>
        <dbReference type="EMBL" id="QLG62150.1"/>
    </source>
</evidence>
<reference evidence="1 2" key="1">
    <citation type="submission" date="2020-06" db="EMBL/GenBank/DDBJ databases">
        <title>NJ-3-1, isolated from saline soil.</title>
        <authorList>
            <person name="Cui H.L."/>
            <person name="Shi X."/>
        </authorList>
    </citation>
    <scope>NUCLEOTIDE SEQUENCE [LARGE SCALE GENOMIC DNA]</scope>
    <source>
        <strain evidence="1 2">NJ-3-1</strain>
    </source>
</reference>
<dbReference type="OrthoDB" id="295069at2157"/>
<proteinExistence type="predicted"/>
<dbReference type="KEGG" id="halu:HUG12_10565"/>
<dbReference type="RefSeq" id="WP_179268735.1">
    <property type="nucleotide sequence ID" value="NZ_CP058579.1"/>
</dbReference>
<gene>
    <name evidence="1" type="ORF">HUG12_10565</name>
</gene>
<dbReference type="EMBL" id="CP058579">
    <property type="protein sequence ID" value="QLG62150.1"/>
    <property type="molecule type" value="Genomic_DNA"/>
</dbReference>
<sequence length="58" mass="6207">MGLVSAIADALSSEEGRGNVVRYECRDCGTAFDRAANHMMRVRCPDCGSANLRATDGE</sequence>
<organism evidence="1 2">
    <name type="scientific">Halorarum salinum</name>
    <dbReference type="NCBI Taxonomy" id="2743089"/>
    <lineage>
        <taxon>Archaea</taxon>
        <taxon>Methanobacteriati</taxon>
        <taxon>Methanobacteriota</taxon>
        <taxon>Stenosarchaea group</taxon>
        <taxon>Halobacteria</taxon>
        <taxon>Halobacteriales</taxon>
        <taxon>Haloferacaceae</taxon>
        <taxon>Halorarum</taxon>
    </lineage>
</organism>
<dbReference type="GeneID" id="56037906"/>
<evidence type="ECO:0000313" key="2">
    <source>
        <dbReference type="Proteomes" id="UP000509626"/>
    </source>
</evidence>
<keyword evidence="2" id="KW-1185">Reference proteome</keyword>